<evidence type="ECO:0000256" key="1">
    <source>
        <dbReference type="ARBA" id="ARBA00004123"/>
    </source>
</evidence>
<dbReference type="OrthoDB" id="2593073at2759"/>
<dbReference type="GO" id="GO:0090575">
    <property type="term" value="C:RNA polymerase II transcription regulator complex"/>
    <property type="evidence" value="ECO:0007669"/>
    <property type="project" value="TreeGrafter"/>
</dbReference>
<gene>
    <name evidence="5" type="ORF">F8M41_012969</name>
</gene>
<evidence type="ECO:0000256" key="3">
    <source>
        <dbReference type="SAM" id="MobiDB-lite"/>
    </source>
</evidence>
<dbReference type="InterPro" id="IPR046347">
    <property type="entry name" value="bZIP_sf"/>
</dbReference>
<organism evidence="5 6">
    <name type="scientific">Gigaspora margarita</name>
    <dbReference type="NCBI Taxonomy" id="4874"/>
    <lineage>
        <taxon>Eukaryota</taxon>
        <taxon>Fungi</taxon>
        <taxon>Fungi incertae sedis</taxon>
        <taxon>Mucoromycota</taxon>
        <taxon>Glomeromycotina</taxon>
        <taxon>Glomeromycetes</taxon>
        <taxon>Diversisporales</taxon>
        <taxon>Gigasporaceae</taxon>
        <taxon>Gigaspora</taxon>
    </lineage>
</organism>
<dbReference type="GO" id="GO:0000976">
    <property type="term" value="F:transcription cis-regulatory region binding"/>
    <property type="evidence" value="ECO:0007669"/>
    <property type="project" value="InterPro"/>
</dbReference>
<sequence length="528" mass="60321">MADNEKRKFSDLAGHDIRQENQKNLKRNCSSSEQYLSSFNVDGLEEFNNSLENFNHFNFNNNDDDDLDDVDDIISNKEDQDQEIQQPIPPQRKKPGRKPNPASPALRKEQNRAAQRAFRERKERHLKDLENTIKSLRESQYESAVKTYRESQQLRSLIERLKSENLYWKQVSVNFEMVLNHICGGNETTAKIKSTILSRIQSLSPSLTTMVPLLDNQIPITAEMGRNLQSFQSINNNNLCGVTSFLSPPNSTITLSPESSVTKSPPTSPVSSLNDNNMIQNLEQTTSIPNTHETFINGSELSLIQKSNNDVLTNNDSFNTTSELIVQNSDSLSECIFNENFDLFSSSSSSSPNNINGTNFNLNNVVLTKSEISSDLFKELDQAVRLGKLVGITDIYNTPVNPKMKYPLTNAQLYYLSLPHDRRIDLIPCFHLRSRMIQYQNNFDLYELIELLITNSKCHGDPLDPDSWELPEEFFSKYEYLVFPHCRLKSALYQKYGQLPSNFSESYQSMLPKQINNFVDSIESIESS</sequence>
<keyword evidence="6" id="KW-1185">Reference proteome</keyword>
<feature type="compositionally biased region" description="Basic and acidic residues" evidence="3">
    <location>
        <begin position="106"/>
        <end position="123"/>
    </location>
</feature>
<feature type="region of interest" description="Disordered" evidence="3">
    <location>
        <begin position="77"/>
        <end position="123"/>
    </location>
</feature>
<dbReference type="PROSITE" id="PS00036">
    <property type="entry name" value="BZIP_BASIC"/>
    <property type="match status" value="1"/>
</dbReference>
<feature type="compositionally biased region" description="Low complexity" evidence="3">
    <location>
        <begin position="256"/>
        <end position="272"/>
    </location>
</feature>
<dbReference type="PANTHER" id="PTHR40621">
    <property type="entry name" value="TRANSCRIPTION FACTOR KAPC-RELATED"/>
    <property type="match status" value="1"/>
</dbReference>
<evidence type="ECO:0000256" key="2">
    <source>
        <dbReference type="ARBA" id="ARBA00023242"/>
    </source>
</evidence>
<feature type="domain" description="BZIP" evidence="4">
    <location>
        <begin position="107"/>
        <end position="121"/>
    </location>
</feature>
<comment type="caution">
    <text evidence="5">The sequence shown here is derived from an EMBL/GenBank/DDBJ whole genome shotgun (WGS) entry which is preliminary data.</text>
</comment>
<comment type="subcellular location">
    <subcellularLocation>
        <location evidence="1">Nucleus</location>
    </subcellularLocation>
</comment>
<evidence type="ECO:0000313" key="5">
    <source>
        <dbReference type="EMBL" id="KAF0528884.1"/>
    </source>
</evidence>
<evidence type="ECO:0000313" key="6">
    <source>
        <dbReference type="Proteomes" id="UP000439903"/>
    </source>
</evidence>
<keyword evidence="2" id="KW-0539">Nucleus</keyword>
<feature type="region of interest" description="Disordered" evidence="3">
    <location>
        <begin position="253"/>
        <end position="274"/>
    </location>
</feature>
<evidence type="ECO:0000259" key="4">
    <source>
        <dbReference type="PROSITE" id="PS00036"/>
    </source>
</evidence>
<dbReference type="GO" id="GO:0001228">
    <property type="term" value="F:DNA-binding transcription activator activity, RNA polymerase II-specific"/>
    <property type="evidence" value="ECO:0007669"/>
    <property type="project" value="TreeGrafter"/>
</dbReference>
<dbReference type="AlphaFoldDB" id="A0A8H4ASX3"/>
<name>A0A8H4ASX3_GIGMA</name>
<feature type="compositionally biased region" description="Basic and acidic residues" evidence="3">
    <location>
        <begin position="1"/>
        <end position="23"/>
    </location>
</feature>
<protein>
    <submittedName>
        <fullName evidence="5">Bzip transcription factor</fullName>
    </submittedName>
</protein>
<dbReference type="SUPFAM" id="SSF57959">
    <property type="entry name" value="Leucine zipper domain"/>
    <property type="match status" value="1"/>
</dbReference>
<dbReference type="InterPro" id="IPR050936">
    <property type="entry name" value="AP-1-like"/>
</dbReference>
<accession>A0A8H4ASX3</accession>
<dbReference type="Proteomes" id="UP000439903">
    <property type="component" value="Unassembled WGS sequence"/>
</dbReference>
<dbReference type="CDD" id="cd14688">
    <property type="entry name" value="bZIP_YAP"/>
    <property type="match status" value="1"/>
</dbReference>
<dbReference type="InterPro" id="IPR004827">
    <property type="entry name" value="bZIP"/>
</dbReference>
<feature type="region of interest" description="Disordered" evidence="3">
    <location>
        <begin position="1"/>
        <end position="30"/>
    </location>
</feature>
<proteinExistence type="predicted"/>
<dbReference type="PANTHER" id="PTHR40621:SF6">
    <property type="entry name" value="AP-1-LIKE TRANSCRIPTION FACTOR YAP1-RELATED"/>
    <property type="match status" value="1"/>
</dbReference>
<dbReference type="Gene3D" id="1.20.5.170">
    <property type="match status" value="1"/>
</dbReference>
<reference evidence="5 6" key="1">
    <citation type="journal article" date="2019" name="Environ. Microbiol.">
        <title>At the nexus of three kingdoms: the genome of the mycorrhizal fungus Gigaspora margarita provides insights into plant, endobacterial and fungal interactions.</title>
        <authorList>
            <person name="Venice F."/>
            <person name="Ghignone S."/>
            <person name="Salvioli di Fossalunga A."/>
            <person name="Amselem J."/>
            <person name="Novero M."/>
            <person name="Xianan X."/>
            <person name="Sedzielewska Toro K."/>
            <person name="Morin E."/>
            <person name="Lipzen A."/>
            <person name="Grigoriev I.V."/>
            <person name="Henrissat B."/>
            <person name="Martin F.M."/>
            <person name="Bonfante P."/>
        </authorList>
    </citation>
    <scope>NUCLEOTIDE SEQUENCE [LARGE SCALE GENOMIC DNA]</scope>
    <source>
        <strain evidence="5 6">BEG34</strain>
    </source>
</reference>
<dbReference type="EMBL" id="WTPW01000264">
    <property type="protein sequence ID" value="KAF0528884.1"/>
    <property type="molecule type" value="Genomic_DNA"/>
</dbReference>